<feature type="chain" id="PRO_5041302784" description="Glycine zipper 2TM domain-containing protein" evidence="1">
    <location>
        <begin position="31"/>
        <end position="196"/>
    </location>
</feature>
<dbReference type="EMBL" id="BSPD01000020">
    <property type="protein sequence ID" value="GLS24839.1"/>
    <property type="molecule type" value="Genomic_DNA"/>
</dbReference>
<keyword evidence="3" id="KW-1185">Reference proteome</keyword>
<dbReference type="AlphaFoldDB" id="A0AA37T0W6"/>
<evidence type="ECO:0008006" key="4">
    <source>
        <dbReference type="Google" id="ProtNLM"/>
    </source>
</evidence>
<dbReference type="RefSeq" id="WP_232592338.1">
    <property type="nucleotide sequence ID" value="NZ_BSPD01000020.1"/>
</dbReference>
<accession>A0AA37T0W6</accession>
<feature type="signal peptide" evidence="1">
    <location>
        <begin position="1"/>
        <end position="30"/>
    </location>
</feature>
<organism evidence="2 3">
    <name type="scientific">Marinibactrum halimedae</name>
    <dbReference type="NCBI Taxonomy" id="1444977"/>
    <lineage>
        <taxon>Bacteria</taxon>
        <taxon>Pseudomonadati</taxon>
        <taxon>Pseudomonadota</taxon>
        <taxon>Gammaproteobacteria</taxon>
        <taxon>Cellvibrionales</taxon>
        <taxon>Cellvibrionaceae</taxon>
        <taxon>Marinibactrum</taxon>
    </lineage>
</organism>
<reference evidence="2 3" key="1">
    <citation type="journal article" date="2014" name="Int. J. Syst. Evol. Microbiol.">
        <title>Complete genome sequence of Corynebacterium casei LMG S-19264T (=DSM 44701T), isolated from a smear-ripened cheese.</title>
        <authorList>
            <consortium name="US DOE Joint Genome Institute (JGI-PGF)"/>
            <person name="Walter F."/>
            <person name="Albersmeier A."/>
            <person name="Kalinowski J."/>
            <person name="Ruckert C."/>
        </authorList>
    </citation>
    <scope>NUCLEOTIDE SEQUENCE [LARGE SCALE GENOMIC DNA]</scope>
    <source>
        <strain evidence="2 3">NBRC 110095</strain>
    </source>
</reference>
<comment type="caution">
    <text evidence="2">The sequence shown here is derived from an EMBL/GenBank/DDBJ whole genome shotgun (WGS) entry which is preliminary data.</text>
</comment>
<keyword evidence="1" id="KW-0732">Signal</keyword>
<evidence type="ECO:0000313" key="3">
    <source>
        <dbReference type="Proteomes" id="UP001156870"/>
    </source>
</evidence>
<gene>
    <name evidence="2" type="ORF">GCM10007877_05530</name>
</gene>
<evidence type="ECO:0000313" key="2">
    <source>
        <dbReference type="EMBL" id="GLS24839.1"/>
    </source>
</evidence>
<proteinExistence type="predicted"/>
<name>A0AA37T0W6_9GAMM</name>
<sequence length="196" mass="21533">MRRYNPKVFYLLSILPILFLSVVSTTSAEASPNKAYTRLFIYPSEGQSPEQLEKDRYDCYQWAKKNSDIDPLALKKPKSGPVKVAIADNPNKGNTIAGTIIGAVIGAAIGSQMEYRHGRHSHNQTFEGAIAGAGIGTLIGATSEAQGHKDNVNVAKAQAHHKAAQQAEENKLYKEQLIHYNRVFSACMEARNYSVK</sequence>
<evidence type="ECO:0000256" key="1">
    <source>
        <dbReference type="SAM" id="SignalP"/>
    </source>
</evidence>
<dbReference type="Proteomes" id="UP001156870">
    <property type="component" value="Unassembled WGS sequence"/>
</dbReference>
<protein>
    <recommendedName>
        <fullName evidence="4">Glycine zipper 2TM domain-containing protein</fullName>
    </recommendedName>
</protein>